<proteinExistence type="predicted"/>
<feature type="compositionally biased region" description="Low complexity" evidence="1">
    <location>
        <begin position="161"/>
        <end position="172"/>
    </location>
</feature>
<feature type="compositionally biased region" description="Polar residues" evidence="1">
    <location>
        <begin position="74"/>
        <end position="86"/>
    </location>
</feature>
<protein>
    <submittedName>
        <fullName evidence="2">Uncharacterized protein</fullName>
    </submittedName>
</protein>
<keyword evidence="3" id="KW-1185">Reference proteome</keyword>
<feature type="compositionally biased region" description="Low complexity" evidence="1">
    <location>
        <begin position="240"/>
        <end position="254"/>
    </location>
</feature>
<sequence length="431" mass="47123">MSPAGTSGLPPRCLKWARSPGGCRTAPRAPPSRPAPRRNRARTEVLTAYDRTPAGPACRTPAVRRPRCAADPVTVTSPSGLVSVSRRTIARSAAPTAPYQESDQTPGCCHRCRLPEPTGARPGPSPPRGRPRCRPSRTATQDRRRPVTATPDCPARRHAPPAHAATSAAAAPRPSPPPSANHRGYLSRATSEVHQQPARTQTRLRRVVVDRASTVRDRADDPAGDSRRDRPTHRTRRVRPGSLSGSASRRAPSPASGPPPRLHPDRLMNRAELLQAVIAERWPRPEEIAREHPEHTAYRRRVLLVAMATRHDQTRRTIVTTTTMPRLPRELTNGGSSVAVRLPSCWLRRPPADVRPAAQREVRLRQGTEVLRPGGRVRPGRRRVLAALRRVGGPPRRPGVHRGRLLAGRRAPLTVRSGPHLPGARTATPTD</sequence>
<dbReference type="Proteomes" id="UP000198959">
    <property type="component" value="Unassembled WGS sequence"/>
</dbReference>
<feature type="compositionally biased region" description="Polar residues" evidence="1">
    <location>
        <begin position="188"/>
        <end position="201"/>
    </location>
</feature>
<feature type="region of interest" description="Disordered" evidence="1">
    <location>
        <begin position="410"/>
        <end position="431"/>
    </location>
</feature>
<name>A0A1C6RIW1_9ACTN</name>
<accession>A0A1C6RIW1</accession>
<organism evidence="2 3">
    <name type="scientific">Micromonospora pallida</name>
    <dbReference type="NCBI Taxonomy" id="145854"/>
    <lineage>
        <taxon>Bacteria</taxon>
        <taxon>Bacillati</taxon>
        <taxon>Actinomycetota</taxon>
        <taxon>Actinomycetes</taxon>
        <taxon>Micromonosporales</taxon>
        <taxon>Micromonosporaceae</taxon>
        <taxon>Micromonospora</taxon>
    </lineage>
</organism>
<evidence type="ECO:0000313" key="3">
    <source>
        <dbReference type="Proteomes" id="UP000198959"/>
    </source>
</evidence>
<dbReference type="AlphaFoldDB" id="A0A1C6RIW1"/>
<evidence type="ECO:0000256" key="1">
    <source>
        <dbReference type="SAM" id="MobiDB-lite"/>
    </source>
</evidence>
<feature type="compositionally biased region" description="Basic and acidic residues" evidence="1">
    <location>
        <begin position="207"/>
        <end position="229"/>
    </location>
</feature>
<dbReference type="EMBL" id="FMHW01000002">
    <property type="protein sequence ID" value="SCL16955.1"/>
    <property type="molecule type" value="Genomic_DNA"/>
</dbReference>
<reference evidence="3" key="1">
    <citation type="submission" date="2016-06" db="EMBL/GenBank/DDBJ databases">
        <authorList>
            <person name="Varghese N."/>
            <person name="Submissions Spin"/>
        </authorList>
    </citation>
    <scope>NUCLEOTIDE SEQUENCE [LARGE SCALE GENOMIC DNA]</scope>
    <source>
        <strain evidence="3">DSM 43817</strain>
    </source>
</reference>
<gene>
    <name evidence="2" type="ORF">GA0074692_0054</name>
</gene>
<feature type="compositionally biased region" description="Basic residues" evidence="1">
    <location>
        <begin position="230"/>
        <end position="239"/>
    </location>
</feature>
<evidence type="ECO:0000313" key="2">
    <source>
        <dbReference type="EMBL" id="SCL16955.1"/>
    </source>
</evidence>
<feature type="region of interest" description="Disordered" evidence="1">
    <location>
        <begin position="1"/>
        <end position="265"/>
    </location>
</feature>